<evidence type="ECO:0000259" key="8">
    <source>
        <dbReference type="PROSITE" id="PS50090"/>
    </source>
</evidence>
<dbReference type="InterPro" id="IPR009057">
    <property type="entry name" value="Homeodomain-like_sf"/>
</dbReference>
<keyword evidence="6" id="KW-0539">Nucleus</keyword>
<dbReference type="Gene3D" id="1.10.10.60">
    <property type="entry name" value="Homeodomain-like"/>
    <property type="match status" value="2"/>
</dbReference>
<evidence type="ECO:0000256" key="1">
    <source>
        <dbReference type="ARBA" id="ARBA00004123"/>
    </source>
</evidence>
<dbReference type="GO" id="GO:0000981">
    <property type="term" value="F:DNA-binding transcription factor activity, RNA polymerase II-specific"/>
    <property type="evidence" value="ECO:0007669"/>
    <property type="project" value="TreeGrafter"/>
</dbReference>
<dbReference type="InterPro" id="IPR050560">
    <property type="entry name" value="MYB_TF"/>
</dbReference>
<feature type="region of interest" description="Disordered" evidence="7">
    <location>
        <begin position="37"/>
        <end position="87"/>
    </location>
</feature>
<feature type="domain" description="Myb-like" evidence="8">
    <location>
        <begin position="146"/>
        <end position="196"/>
    </location>
</feature>
<dbReference type="SMART" id="SM00717">
    <property type="entry name" value="SANT"/>
    <property type="match status" value="2"/>
</dbReference>
<feature type="domain" description="Myb-like" evidence="8">
    <location>
        <begin position="99"/>
        <end position="145"/>
    </location>
</feature>
<dbReference type="PANTHER" id="PTHR45614:SF175">
    <property type="entry name" value="TRANSCRIPTION FACTOR MYB105-RELATED"/>
    <property type="match status" value="1"/>
</dbReference>
<reference evidence="10" key="1">
    <citation type="submission" date="2020-07" db="EMBL/GenBank/DDBJ databases">
        <authorList>
            <person name="Lin J."/>
        </authorList>
    </citation>
    <scope>NUCLEOTIDE SEQUENCE</scope>
</reference>
<dbReference type="Pfam" id="PF13921">
    <property type="entry name" value="Myb_DNA-bind_6"/>
    <property type="match status" value="1"/>
</dbReference>
<evidence type="ECO:0000259" key="9">
    <source>
        <dbReference type="PROSITE" id="PS51294"/>
    </source>
</evidence>
<dbReference type="InterPro" id="IPR017930">
    <property type="entry name" value="Myb_dom"/>
</dbReference>
<dbReference type="GO" id="GO:0005634">
    <property type="term" value="C:nucleus"/>
    <property type="evidence" value="ECO:0007669"/>
    <property type="project" value="UniProtKB-SubCell"/>
</dbReference>
<sequence length="377" mass="42287">MMAFHHCGGSGGGMSMSYSSSSSMESYTFPLMGSCINLEEQNPKPNTNEENMGGGDHDHHDHEHEHEHELEHENTTTNEGGETLGTTSVDCGQSKLCVRGHWRPAEDSKLRELVALYGPQNWNLIAEKLEGRSGKSCRLRWFNQLDPRINRSAFSEEEEEKLMAAHRLYGNKWAMIARLFPGRTDNAVKNHWHVIMARKYREHSNSYRRKKLMNHHHHHQSPPSLAHRRLEDEPAMFEAPARPSSSSSPCGFSHSSTSTPFPSFPLPGAVNGGFSNGSECMMGYVGVQRPFHFLSHGAQKKIGFYSSSFWEKPRDEPFTGFLHHSPLMLTMQHPSHLSFFSESTASAASTESAGVEDNRENIHIPPTFIDFLGVGAT</sequence>
<keyword evidence="4" id="KW-0238">DNA-binding</keyword>
<feature type="compositionally biased region" description="Polar residues" evidence="7">
    <location>
        <begin position="39"/>
        <end position="50"/>
    </location>
</feature>
<dbReference type="CDD" id="cd00167">
    <property type="entry name" value="SANT"/>
    <property type="match status" value="2"/>
</dbReference>
<evidence type="ECO:0000256" key="2">
    <source>
        <dbReference type="ARBA" id="ARBA00022737"/>
    </source>
</evidence>
<proteinExistence type="predicted"/>
<dbReference type="PANTHER" id="PTHR45614">
    <property type="entry name" value="MYB PROTEIN-RELATED"/>
    <property type="match status" value="1"/>
</dbReference>
<protein>
    <submittedName>
        <fullName evidence="10">Uncharacterized protein</fullName>
    </submittedName>
</protein>
<dbReference type="InterPro" id="IPR001005">
    <property type="entry name" value="SANT/Myb"/>
</dbReference>
<evidence type="ECO:0000256" key="6">
    <source>
        <dbReference type="ARBA" id="ARBA00023242"/>
    </source>
</evidence>
<dbReference type="FunFam" id="1.10.10.60:FF:000356">
    <property type="entry name" value="MYB transcription factor"/>
    <property type="match status" value="1"/>
</dbReference>
<feature type="compositionally biased region" description="Low complexity" evidence="7">
    <location>
        <begin position="75"/>
        <end position="87"/>
    </location>
</feature>
<name>A0A6V7P3D8_ANACO</name>
<dbReference type="FunFam" id="1.10.10.60:FF:000060">
    <property type="entry name" value="MYB transcription factor"/>
    <property type="match status" value="1"/>
</dbReference>
<feature type="domain" description="HTH myb-type" evidence="9">
    <location>
        <begin position="146"/>
        <end position="200"/>
    </location>
</feature>
<dbReference type="EMBL" id="LR862144">
    <property type="protein sequence ID" value="CAD1825228.1"/>
    <property type="molecule type" value="Genomic_DNA"/>
</dbReference>
<keyword evidence="3" id="KW-0805">Transcription regulation</keyword>
<accession>A0A6V7P3D8</accession>
<evidence type="ECO:0000256" key="5">
    <source>
        <dbReference type="ARBA" id="ARBA00023163"/>
    </source>
</evidence>
<comment type="subcellular location">
    <subcellularLocation>
        <location evidence="1">Nucleus</location>
    </subcellularLocation>
</comment>
<organism evidence="10">
    <name type="scientific">Ananas comosus var. bracteatus</name>
    <name type="common">red pineapple</name>
    <dbReference type="NCBI Taxonomy" id="296719"/>
    <lineage>
        <taxon>Eukaryota</taxon>
        <taxon>Viridiplantae</taxon>
        <taxon>Streptophyta</taxon>
        <taxon>Embryophyta</taxon>
        <taxon>Tracheophyta</taxon>
        <taxon>Spermatophyta</taxon>
        <taxon>Magnoliopsida</taxon>
        <taxon>Liliopsida</taxon>
        <taxon>Poales</taxon>
        <taxon>Bromeliaceae</taxon>
        <taxon>Bromelioideae</taxon>
        <taxon>Ananas</taxon>
    </lineage>
</organism>
<evidence type="ECO:0000256" key="7">
    <source>
        <dbReference type="SAM" id="MobiDB-lite"/>
    </source>
</evidence>
<dbReference type="PROSITE" id="PS50090">
    <property type="entry name" value="MYB_LIKE"/>
    <property type="match status" value="2"/>
</dbReference>
<evidence type="ECO:0000256" key="3">
    <source>
        <dbReference type="ARBA" id="ARBA00023015"/>
    </source>
</evidence>
<keyword evidence="5" id="KW-0804">Transcription</keyword>
<feature type="compositionally biased region" description="Basic and acidic residues" evidence="7">
    <location>
        <begin position="55"/>
        <end position="74"/>
    </location>
</feature>
<feature type="domain" description="HTH myb-type" evidence="9">
    <location>
        <begin position="94"/>
        <end position="145"/>
    </location>
</feature>
<evidence type="ECO:0000313" key="10">
    <source>
        <dbReference type="EMBL" id="CAD1825228.1"/>
    </source>
</evidence>
<dbReference type="GO" id="GO:0000978">
    <property type="term" value="F:RNA polymerase II cis-regulatory region sequence-specific DNA binding"/>
    <property type="evidence" value="ECO:0007669"/>
    <property type="project" value="TreeGrafter"/>
</dbReference>
<dbReference type="AlphaFoldDB" id="A0A6V7P3D8"/>
<dbReference type="PROSITE" id="PS51294">
    <property type="entry name" value="HTH_MYB"/>
    <property type="match status" value="2"/>
</dbReference>
<evidence type="ECO:0000256" key="4">
    <source>
        <dbReference type="ARBA" id="ARBA00023125"/>
    </source>
</evidence>
<gene>
    <name evidence="10" type="ORF">CB5_LOCUS8439</name>
</gene>
<keyword evidence="2" id="KW-0677">Repeat</keyword>
<dbReference type="SUPFAM" id="SSF46689">
    <property type="entry name" value="Homeodomain-like"/>
    <property type="match status" value="1"/>
</dbReference>